<dbReference type="PIRSF" id="PIRSF006603">
    <property type="entry name" value="DinF"/>
    <property type="match status" value="1"/>
</dbReference>
<keyword evidence="4 7" id="KW-0812">Transmembrane</keyword>
<dbReference type="PANTHER" id="PTHR43549">
    <property type="entry name" value="MULTIDRUG RESISTANCE PROTEIN YPNP-RELATED"/>
    <property type="match status" value="1"/>
</dbReference>
<dbReference type="InterPro" id="IPR002528">
    <property type="entry name" value="MATE_fam"/>
</dbReference>
<feature type="transmembrane region" description="Helical" evidence="7">
    <location>
        <begin position="136"/>
        <end position="157"/>
    </location>
</feature>
<dbReference type="GO" id="GO:0005886">
    <property type="term" value="C:plasma membrane"/>
    <property type="evidence" value="ECO:0007669"/>
    <property type="project" value="UniProtKB-SubCell"/>
</dbReference>
<feature type="transmembrane region" description="Helical" evidence="7">
    <location>
        <begin position="104"/>
        <end position="129"/>
    </location>
</feature>
<dbReference type="InterPro" id="IPR048279">
    <property type="entry name" value="MdtK-like"/>
</dbReference>
<dbReference type="Proteomes" id="UP000190657">
    <property type="component" value="Unassembled WGS sequence"/>
</dbReference>
<comment type="subcellular location">
    <subcellularLocation>
        <location evidence="1">Cell membrane</location>
        <topology evidence="1">Multi-pass membrane protein</topology>
    </subcellularLocation>
</comment>
<dbReference type="EMBL" id="FUWW01000015">
    <property type="protein sequence ID" value="SJZ70038.1"/>
    <property type="molecule type" value="Genomic_DNA"/>
</dbReference>
<dbReference type="NCBIfam" id="TIGR00797">
    <property type="entry name" value="matE"/>
    <property type="match status" value="1"/>
</dbReference>
<evidence type="ECO:0000313" key="8">
    <source>
        <dbReference type="EMBL" id="SJZ70038.1"/>
    </source>
</evidence>
<feature type="transmembrane region" description="Helical" evidence="7">
    <location>
        <begin position="163"/>
        <end position="184"/>
    </location>
</feature>
<evidence type="ECO:0000256" key="6">
    <source>
        <dbReference type="ARBA" id="ARBA00023136"/>
    </source>
</evidence>
<keyword evidence="3" id="KW-1003">Cell membrane</keyword>
<reference evidence="8 9" key="1">
    <citation type="submission" date="2017-02" db="EMBL/GenBank/DDBJ databases">
        <authorList>
            <person name="Peterson S.W."/>
        </authorList>
    </citation>
    <scope>NUCLEOTIDE SEQUENCE [LARGE SCALE GENOMIC DNA]</scope>
    <source>
        <strain evidence="8 9">ATCC 51222</strain>
    </source>
</reference>
<feature type="transmembrane region" description="Helical" evidence="7">
    <location>
        <begin position="386"/>
        <end position="406"/>
    </location>
</feature>
<dbReference type="CDD" id="cd13138">
    <property type="entry name" value="MATE_yoeA_like"/>
    <property type="match status" value="1"/>
</dbReference>
<feature type="transmembrane region" description="Helical" evidence="7">
    <location>
        <begin position="285"/>
        <end position="306"/>
    </location>
</feature>
<evidence type="ECO:0000256" key="4">
    <source>
        <dbReference type="ARBA" id="ARBA00022692"/>
    </source>
</evidence>
<accession>A0A1T4MTS9</accession>
<feature type="transmembrane region" description="Helical" evidence="7">
    <location>
        <begin position="358"/>
        <end position="380"/>
    </location>
</feature>
<feature type="transmembrane region" description="Helical" evidence="7">
    <location>
        <begin position="326"/>
        <end position="346"/>
    </location>
</feature>
<keyword evidence="9" id="KW-1185">Reference proteome</keyword>
<evidence type="ECO:0000313" key="9">
    <source>
        <dbReference type="Proteomes" id="UP000190657"/>
    </source>
</evidence>
<organism evidence="8 9">
    <name type="scientific">Eubacterium coprostanoligenes</name>
    <dbReference type="NCBI Taxonomy" id="290054"/>
    <lineage>
        <taxon>Bacteria</taxon>
        <taxon>Bacillati</taxon>
        <taxon>Bacillota</taxon>
        <taxon>Clostridia</taxon>
        <taxon>Eubacteriales</taxon>
        <taxon>Eubacteriaceae</taxon>
        <taxon>Eubacterium</taxon>
    </lineage>
</organism>
<dbReference type="PANTHER" id="PTHR43549:SF3">
    <property type="entry name" value="MULTIDRUG RESISTANCE PROTEIN YPNP-RELATED"/>
    <property type="match status" value="1"/>
</dbReference>
<evidence type="ECO:0000256" key="3">
    <source>
        <dbReference type="ARBA" id="ARBA00022475"/>
    </source>
</evidence>
<keyword evidence="6 7" id="KW-0472">Membrane</keyword>
<protein>
    <submittedName>
        <fullName evidence="8">Putative efflux protein, MATE family</fullName>
    </submittedName>
</protein>
<keyword evidence="2" id="KW-0813">Transport</keyword>
<dbReference type="Pfam" id="PF01554">
    <property type="entry name" value="MatE"/>
    <property type="match status" value="2"/>
</dbReference>
<evidence type="ECO:0000256" key="5">
    <source>
        <dbReference type="ARBA" id="ARBA00022989"/>
    </source>
</evidence>
<dbReference type="AlphaFoldDB" id="A0A1T4MTS9"/>
<feature type="transmembrane region" description="Helical" evidence="7">
    <location>
        <begin position="61"/>
        <end position="84"/>
    </location>
</feature>
<dbReference type="STRING" id="290054.SAMN02745114_01370"/>
<proteinExistence type="predicted"/>
<dbReference type="GO" id="GO:0015297">
    <property type="term" value="F:antiporter activity"/>
    <property type="evidence" value="ECO:0007669"/>
    <property type="project" value="InterPro"/>
</dbReference>
<evidence type="ECO:0000256" key="2">
    <source>
        <dbReference type="ARBA" id="ARBA00022448"/>
    </source>
</evidence>
<sequence>MYNTADSIIVGNFVGSNGLAAVGSGTALINLIIAFSQGAAVGAGVIVSQNLGARDKQKTKLAGHTAMCIAIILGVILSAIGVIFSRDLLIWMKTPKSVLKDSVLYLQIYCGGLIFNVIYNMATGILNAAGNSKRPLIYLAIASVTNIILDLVFIKALKWGVKGAAIATDISQALSCVLAVGYLLRVNSDYKLIVKELKIHGNTAKQIIRVGLPTAIQNMVISFSNVLVQSSVNSYGATAMAGYAAYLKIDGFNILPVLSISMAVTTFTGQNVGAKKPDRIKKGMWNALIMGVVYTVIIGVVILLTSHTVLGLFTKDNEVITYGQLAMKYFCPFYFLLGILNILAGTVRGAGKGVPPMLILLFSMCIFRILWIKIALPFYSTIDGVFILYPISWFVGMVLMIIYTKFGKWLPKGLNKS</sequence>
<gene>
    <name evidence="8" type="ORF">SAMN02745114_01370</name>
</gene>
<dbReference type="InterPro" id="IPR052031">
    <property type="entry name" value="Membrane_Transporter-Flippase"/>
</dbReference>
<evidence type="ECO:0000256" key="7">
    <source>
        <dbReference type="SAM" id="Phobius"/>
    </source>
</evidence>
<evidence type="ECO:0000256" key="1">
    <source>
        <dbReference type="ARBA" id="ARBA00004651"/>
    </source>
</evidence>
<name>A0A1T4MTS9_9FIRM</name>
<keyword evidence="5 7" id="KW-1133">Transmembrane helix</keyword>
<feature type="transmembrane region" description="Helical" evidence="7">
    <location>
        <begin position="27"/>
        <end position="49"/>
    </location>
</feature>
<dbReference type="GO" id="GO:0042910">
    <property type="term" value="F:xenobiotic transmembrane transporter activity"/>
    <property type="evidence" value="ECO:0007669"/>
    <property type="project" value="InterPro"/>
</dbReference>